<organism evidence="1 2">
    <name type="scientific">Plakobranchus ocellatus</name>
    <dbReference type="NCBI Taxonomy" id="259542"/>
    <lineage>
        <taxon>Eukaryota</taxon>
        <taxon>Metazoa</taxon>
        <taxon>Spiralia</taxon>
        <taxon>Lophotrochozoa</taxon>
        <taxon>Mollusca</taxon>
        <taxon>Gastropoda</taxon>
        <taxon>Heterobranchia</taxon>
        <taxon>Euthyneura</taxon>
        <taxon>Panpulmonata</taxon>
        <taxon>Sacoglossa</taxon>
        <taxon>Placobranchoidea</taxon>
        <taxon>Plakobranchidae</taxon>
        <taxon>Plakobranchus</taxon>
    </lineage>
</organism>
<dbReference type="PANTHER" id="PTHR21963">
    <property type="entry name" value="PF6"/>
    <property type="match status" value="1"/>
</dbReference>
<evidence type="ECO:0000313" key="1">
    <source>
        <dbReference type="EMBL" id="GFO36593.1"/>
    </source>
</evidence>
<dbReference type="EMBL" id="BLXT01007105">
    <property type="protein sequence ID" value="GFO36593.1"/>
    <property type="molecule type" value="Genomic_DNA"/>
</dbReference>
<name>A0AAV4CXM1_9GAST</name>
<dbReference type="GO" id="GO:1904158">
    <property type="term" value="P:axonemal central apparatus assembly"/>
    <property type="evidence" value="ECO:0007669"/>
    <property type="project" value="TreeGrafter"/>
</dbReference>
<dbReference type="GO" id="GO:0005576">
    <property type="term" value="C:extracellular region"/>
    <property type="evidence" value="ECO:0007669"/>
    <property type="project" value="GOC"/>
</dbReference>
<sequence length="114" mass="12495">MIYDLLDAKRLYRTYLQNLNLIKVSVYGQEEVPAITPVPPPTPGQSLGTAGAGAVAEGGSATMLSADRAPPPPVDMRYYNDLMNTIPQESVSVPLIMHCMLEQVSLWYTDEVLQ</sequence>
<dbReference type="Proteomes" id="UP000735302">
    <property type="component" value="Unassembled WGS sequence"/>
</dbReference>
<reference evidence="1 2" key="1">
    <citation type="journal article" date="2021" name="Elife">
        <title>Chloroplast acquisition without the gene transfer in kleptoplastic sea slugs, Plakobranchus ocellatus.</title>
        <authorList>
            <person name="Maeda T."/>
            <person name="Takahashi S."/>
            <person name="Yoshida T."/>
            <person name="Shimamura S."/>
            <person name="Takaki Y."/>
            <person name="Nagai Y."/>
            <person name="Toyoda A."/>
            <person name="Suzuki Y."/>
            <person name="Arimoto A."/>
            <person name="Ishii H."/>
            <person name="Satoh N."/>
            <person name="Nishiyama T."/>
            <person name="Hasebe M."/>
            <person name="Maruyama T."/>
            <person name="Minagawa J."/>
            <person name="Obokata J."/>
            <person name="Shigenobu S."/>
        </authorList>
    </citation>
    <scope>NUCLEOTIDE SEQUENCE [LARGE SCALE GENOMIC DNA]</scope>
</reference>
<gene>
    <name evidence="1" type="ORF">PoB_006309800</name>
</gene>
<dbReference type="GO" id="GO:0003351">
    <property type="term" value="P:epithelial cilium movement involved in extracellular fluid movement"/>
    <property type="evidence" value="ECO:0007669"/>
    <property type="project" value="TreeGrafter"/>
</dbReference>
<dbReference type="GO" id="GO:1990716">
    <property type="term" value="C:axonemal central apparatus"/>
    <property type="evidence" value="ECO:0007669"/>
    <property type="project" value="TreeGrafter"/>
</dbReference>
<dbReference type="PANTHER" id="PTHR21963:SF1">
    <property type="entry name" value="SPERM-ASSOCIATED ANTIGEN 17"/>
    <property type="match status" value="1"/>
</dbReference>
<dbReference type="InterPro" id="IPR026173">
    <property type="entry name" value="SPAG17"/>
</dbReference>
<comment type="caution">
    <text evidence="1">The sequence shown here is derived from an EMBL/GenBank/DDBJ whole genome shotgun (WGS) entry which is preliminary data.</text>
</comment>
<keyword evidence="2" id="KW-1185">Reference proteome</keyword>
<evidence type="ECO:0000313" key="2">
    <source>
        <dbReference type="Proteomes" id="UP000735302"/>
    </source>
</evidence>
<accession>A0AAV4CXM1</accession>
<proteinExistence type="predicted"/>
<dbReference type="AlphaFoldDB" id="A0AAV4CXM1"/>
<protein>
    <submittedName>
        <fullName evidence="1">Sperm-associated antigen 17</fullName>
    </submittedName>
</protein>